<evidence type="ECO:0000256" key="1">
    <source>
        <dbReference type="SAM" id="MobiDB-lite"/>
    </source>
</evidence>
<accession>G9XI95</accession>
<feature type="region of interest" description="Disordered" evidence="1">
    <location>
        <begin position="1"/>
        <end position="57"/>
    </location>
</feature>
<gene>
    <name evidence="2" type="ORF">HMPREF0322_00671</name>
</gene>
<name>G9XI95_DESHA</name>
<evidence type="ECO:0000313" key="2">
    <source>
        <dbReference type="EMBL" id="EHL08578.1"/>
    </source>
</evidence>
<comment type="caution">
    <text evidence="2">The sequence shown here is derived from an EMBL/GenBank/DDBJ whole genome shotgun (WGS) entry which is preliminary data.</text>
</comment>
<proteinExistence type="predicted"/>
<dbReference type="Proteomes" id="UP000004416">
    <property type="component" value="Unassembled WGS sequence"/>
</dbReference>
<evidence type="ECO:0000313" key="3">
    <source>
        <dbReference type="Proteomes" id="UP000004416"/>
    </source>
</evidence>
<sequence>METGFESWTGDPVSDANSIGGETGGNPRDTAADTTKGRGLYIPHPGRRQAYRAGTGG</sequence>
<protein>
    <submittedName>
        <fullName evidence="2">Uncharacterized protein</fullName>
    </submittedName>
</protein>
<dbReference type="EMBL" id="AFZX01000019">
    <property type="protein sequence ID" value="EHL08578.1"/>
    <property type="molecule type" value="Genomic_DNA"/>
</dbReference>
<dbReference type="RefSeq" id="WP_005809053.1">
    <property type="nucleotide sequence ID" value="NZ_JH414450.1"/>
</dbReference>
<dbReference type="HOGENOM" id="CLU_2989217_0_0_9"/>
<reference evidence="2 3" key="1">
    <citation type="submission" date="2011-08" db="EMBL/GenBank/DDBJ databases">
        <authorList>
            <person name="Weinstock G."/>
            <person name="Sodergren E."/>
            <person name="Clifton S."/>
            <person name="Fulton L."/>
            <person name="Fulton B."/>
            <person name="Courtney L."/>
            <person name="Fronick C."/>
            <person name="Harrison M."/>
            <person name="Strong C."/>
            <person name="Farmer C."/>
            <person name="Delahaunty K."/>
            <person name="Markovic C."/>
            <person name="Hall O."/>
            <person name="Minx P."/>
            <person name="Tomlinson C."/>
            <person name="Mitreva M."/>
            <person name="Hou S."/>
            <person name="Chen J."/>
            <person name="Wollam A."/>
            <person name="Pepin K.H."/>
            <person name="Johnson M."/>
            <person name="Bhonagiri V."/>
            <person name="Zhang X."/>
            <person name="Suruliraj S."/>
            <person name="Warren W."/>
            <person name="Chinwalla A."/>
            <person name="Mardis E.R."/>
            <person name="Wilson R.K."/>
        </authorList>
    </citation>
    <scope>NUCLEOTIDE SEQUENCE [LARGE SCALE GENOMIC DNA]</scope>
    <source>
        <strain evidence="2 3">DP7</strain>
    </source>
</reference>
<dbReference type="AlphaFoldDB" id="G9XI95"/>
<organism evidence="2 3">
    <name type="scientific">Desulfitobacterium hafniense DP7</name>
    <dbReference type="NCBI Taxonomy" id="537010"/>
    <lineage>
        <taxon>Bacteria</taxon>
        <taxon>Bacillati</taxon>
        <taxon>Bacillota</taxon>
        <taxon>Clostridia</taxon>
        <taxon>Eubacteriales</taxon>
        <taxon>Desulfitobacteriaceae</taxon>
        <taxon>Desulfitobacterium</taxon>
    </lineage>
</organism>